<dbReference type="Proteomes" id="UP001320766">
    <property type="component" value="Unassembled WGS sequence"/>
</dbReference>
<protein>
    <submittedName>
        <fullName evidence="2">Uncharacterized protein</fullName>
    </submittedName>
</protein>
<gene>
    <name evidence="2" type="ORF">HD595_005402</name>
</gene>
<feature type="transmembrane region" description="Helical" evidence="1">
    <location>
        <begin position="79"/>
        <end position="99"/>
    </location>
</feature>
<accession>A0ABT1K5L0</accession>
<keyword evidence="3" id="KW-1185">Reference proteome</keyword>
<organism evidence="2 3">
    <name type="scientific">Nonomuraea roseoviolacea subsp. carminata</name>
    <dbReference type="NCBI Taxonomy" id="160689"/>
    <lineage>
        <taxon>Bacteria</taxon>
        <taxon>Bacillati</taxon>
        <taxon>Actinomycetota</taxon>
        <taxon>Actinomycetes</taxon>
        <taxon>Streptosporangiales</taxon>
        <taxon>Streptosporangiaceae</taxon>
        <taxon>Nonomuraea</taxon>
    </lineage>
</organism>
<evidence type="ECO:0000313" key="2">
    <source>
        <dbReference type="EMBL" id="MCP2349280.1"/>
    </source>
</evidence>
<dbReference type="EMBL" id="JAMZEC010000001">
    <property type="protein sequence ID" value="MCP2349280.1"/>
    <property type="molecule type" value="Genomic_DNA"/>
</dbReference>
<comment type="caution">
    <text evidence="2">The sequence shown here is derived from an EMBL/GenBank/DDBJ whole genome shotgun (WGS) entry which is preliminary data.</text>
</comment>
<feature type="transmembrane region" description="Helical" evidence="1">
    <location>
        <begin position="51"/>
        <end position="73"/>
    </location>
</feature>
<sequence length="101" mass="11079">MKPDPPPKDAAWPWLLFLLWILGTPLLGVLWFSYGFALVGGQATNRQLSQICGYAMLIVGFGAPMLGLLLALASRRRSATIVFTLALLTMAVLWARLALHK</sequence>
<evidence type="ECO:0000256" key="1">
    <source>
        <dbReference type="SAM" id="Phobius"/>
    </source>
</evidence>
<feature type="transmembrane region" description="Helical" evidence="1">
    <location>
        <begin position="12"/>
        <end position="39"/>
    </location>
</feature>
<keyword evidence="1" id="KW-0812">Transmembrane</keyword>
<name>A0ABT1K5L0_9ACTN</name>
<keyword evidence="1" id="KW-1133">Transmembrane helix</keyword>
<evidence type="ECO:0000313" key="3">
    <source>
        <dbReference type="Proteomes" id="UP001320766"/>
    </source>
</evidence>
<proteinExistence type="predicted"/>
<reference evidence="2 3" key="1">
    <citation type="submission" date="2022-06" db="EMBL/GenBank/DDBJ databases">
        <title>Sequencing the genomes of 1000 actinobacteria strains.</title>
        <authorList>
            <person name="Klenk H.-P."/>
        </authorList>
    </citation>
    <scope>NUCLEOTIDE SEQUENCE [LARGE SCALE GENOMIC DNA]</scope>
    <source>
        <strain evidence="2 3">DSM 44170</strain>
    </source>
</reference>
<keyword evidence="1" id="KW-0472">Membrane</keyword>
<dbReference type="RefSeq" id="WP_253773697.1">
    <property type="nucleotide sequence ID" value="NZ_BAAAVE010000008.1"/>
</dbReference>